<dbReference type="Proteomes" id="UP000314294">
    <property type="component" value="Unassembled WGS sequence"/>
</dbReference>
<dbReference type="AlphaFoldDB" id="A0A4Z2E2B9"/>
<accession>A0A4Z2E2B9</accession>
<name>A0A4Z2E2B9_9TELE</name>
<dbReference type="EMBL" id="SRLO01020935">
    <property type="protein sequence ID" value="TNN22804.1"/>
    <property type="molecule type" value="Genomic_DNA"/>
</dbReference>
<reference evidence="2 3" key="1">
    <citation type="submission" date="2019-03" db="EMBL/GenBank/DDBJ databases">
        <title>First draft genome of Liparis tanakae, snailfish: a comprehensive survey of snailfish specific genes.</title>
        <authorList>
            <person name="Kim W."/>
            <person name="Song I."/>
            <person name="Jeong J.-H."/>
            <person name="Kim D."/>
            <person name="Kim S."/>
            <person name="Ryu S."/>
            <person name="Song J.Y."/>
            <person name="Lee S.K."/>
        </authorList>
    </citation>
    <scope>NUCLEOTIDE SEQUENCE [LARGE SCALE GENOMIC DNA]</scope>
    <source>
        <tissue evidence="2">Muscle</tissue>
    </source>
</reference>
<gene>
    <name evidence="2" type="ORF">EYF80_067079</name>
</gene>
<organism evidence="2 3">
    <name type="scientific">Liparis tanakae</name>
    <name type="common">Tanaka's snailfish</name>
    <dbReference type="NCBI Taxonomy" id="230148"/>
    <lineage>
        <taxon>Eukaryota</taxon>
        <taxon>Metazoa</taxon>
        <taxon>Chordata</taxon>
        <taxon>Craniata</taxon>
        <taxon>Vertebrata</taxon>
        <taxon>Euteleostomi</taxon>
        <taxon>Actinopterygii</taxon>
        <taxon>Neopterygii</taxon>
        <taxon>Teleostei</taxon>
        <taxon>Neoteleostei</taxon>
        <taxon>Acanthomorphata</taxon>
        <taxon>Eupercaria</taxon>
        <taxon>Perciformes</taxon>
        <taxon>Cottioidei</taxon>
        <taxon>Cottales</taxon>
        <taxon>Liparidae</taxon>
        <taxon>Liparis</taxon>
    </lineage>
</organism>
<sequence>MTLLQQQLHSASLRLLLTPLEPPARFMETVCNKESVPCSMATCQPPGSPAPRASLKVTGPESERDTSSTGSRGVRIRITRRANR</sequence>
<proteinExistence type="predicted"/>
<evidence type="ECO:0000313" key="3">
    <source>
        <dbReference type="Proteomes" id="UP000314294"/>
    </source>
</evidence>
<comment type="caution">
    <text evidence="2">The sequence shown here is derived from an EMBL/GenBank/DDBJ whole genome shotgun (WGS) entry which is preliminary data.</text>
</comment>
<evidence type="ECO:0000256" key="1">
    <source>
        <dbReference type="SAM" id="MobiDB-lite"/>
    </source>
</evidence>
<feature type="region of interest" description="Disordered" evidence="1">
    <location>
        <begin position="43"/>
        <end position="84"/>
    </location>
</feature>
<evidence type="ECO:0000313" key="2">
    <source>
        <dbReference type="EMBL" id="TNN22804.1"/>
    </source>
</evidence>
<keyword evidence="3" id="KW-1185">Reference proteome</keyword>
<protein>
    <submittedName>
        <fullName evidence="2">Uncharacterized protein</fullName>
    </submittedName>
</protein>
<feature type="compositionally biased region" description="Basic residues" evidence="1">
    <location>
        <begin position="74"/>
        <end position="84"/>
    </location>
</feature>